<dbReference type="FunFam" id="1.10.630.10:FF:000011">
    <property type="entry name" value="Cytochrome P450 83B1"/>
    <property type="match status" value="1"/>
</dbReference>
<dbReference type="Proteomes" id="UP000215914">
    <property type="component" value="Unassembled WGS sequence"/>
</dbReference>
<dbReference type="SUPFAM" id="SSF48264">
    <property type="entry name" value="Cytochrome P450"/>
    <property type="match status" value="1"/>
</dbReference>
<comment type="pathway">
    <text evidence="1">Secondary metabolite biosynthesis; terpenoid biosynthesis.</text>
</comment>
<dbReference type="InterPro" id="IPR002401">
    <property type="entry name" value="Cyt_P450_E_grp-I"/>
</dbReference>
<evidence type="ECO:0000313" key="11">
    <source>
        <dbReference type="EMBL" id="KAF5817251.1"/>
    </source>
</evidence>
<evidence type="ECO:0000256" key="8">
    <source>
        <dbReference type="PIRSR" id="PIRSR602401-1"/>
    </source>
</evidence>
<name>A0A9K3NYI0_HELAN</name>
<organism evidence="11 12">
    <name type="scientific">Helianthus annuus</name>
    <name type="common">Common sunflower</name>
    <dbReference type="NCBI Taxonomy" id="4232"/>
    <lineage>
        <taxon>Eukaryota</taxon>
        <taxon>Viridiplantae</taxon>
        <taxon>Streptophyta</taxon>
        <taxon>Embryophyta</taxon>
        <taxon>Tracheophyta</taxon>
        <taxon>Spermatophyta</taxon>
        <taxon>Magnoliopsida</taxon>
        <taxon>eudicotyledons</taxon>
        <taxon>Gunneridae</taxon>
        <taxon>Pentapetalae</taxon>
        <taxon>asterids</taxon>
        <taxon>campanulids</taxon>
        <taxon>Asterales</taxon>
        <taxon>Asteraceae</taxon>
        <taxon>Asteroideae</taxon>
        <taxon>Heliantheae alliance</taxon>
        <taxon>Heliantheae</taxon>
        <taxon>Helianthus</taxon>
    </lineage>
</organism>
<evidence type="ECO:0000256" key="6">
    <source>
        <dbReference type="ARBA" id="ARBA00023004"/>
    </source>
</evidence>
<dbReference type="PROSITE" id="PS00086">
    <property type="entry name" value="CYTOCHROME_P450"/>
    <property type="match status" value="1"/>
</dbReference>
<protein>
    <submittedName>
        <fullName evidence="11">Cytochrome P450</fullName>
    </submittedName>
</protein>
<comment type="cofactor">
    <cofactor evidence="8">
        <name>heme</name>
        <dbReference type="ChEBI" id="CHEBI:30413"/>
    </cofactor>
</comment>
<keyword evidence="10" id="KW-0812">Transmembrane</keyword>
<reference evidence="11" key="2">
    <citation type="submission" date="2020-06" db="EMBL/GenBank/DDBJ databases">
        <title>Helianthus annuus Genome sequencing and assembly Release 2.</title>
        <authorList>
            <person name="Gouzy J."/>
            <person name="Langlade N."/>
            <person name="Munos S."/>
        </authorList>
    </citation>
    <scope>NUCLEOTIDE SEQUENCE</scope>
    <source>
        <tissue evidence="11">Leaves</tissue>
    </source>
</reference>
<dbReference type="PRINTS" id="PR00463">
    <property type="entry name" value="EP450I"/>
</dbReference>
<keyword evidence="12" id="KW-1185">Reference proteome</keyword>
<dbReference type="Gramene" id="mRNA:HanXRQr2_Chr02g0050741">
    <property type="protein sequence ID" value="mRNA:HanXRQr2_Chr02g0050741"/>
    <property type="gene ID" value="HanXRQr2_Chr02g0050741"/>
</dbReference>
<evidence type="ECO:0000256" key="4">
    <source>
        <dbReference type="ARBA" id="ARBA00022723"/>
    </source>
</evidence>
<evidence type="ECO:0000256" key="2">
    <source>
        <dbReference type="ARBA" id="ARBA00010617"/>
    </source>
</evidence>
<dbReference type="AlphaFoldDB" id="A0A9K3NYI0"/>
<dbReference type="InterPro" id="IPR036396">
    <property type="entry name" value="Cyt_P450_sf"/>
</dbReference>
<dbReference type="PRINTS" id="PR00385">
    <property type="entry name" value="P450"/>
</dbReference>
<dbReference type="CDD" id="cd11072">
    <property type="entry name" value="CYP71-like"/>
    <property type="match status" value="1"/>
</dbReference>
<dbReference type="PANTHER" id="PTHR47955">
    <property type="entry name" value="CYTOCHROME P450 FAMILY 71 PROTEIN"/>
    <property type="match status" value="1"/>
</dbReference>
<keyword evidence="6 8" id="KW-0408">Iron</keyword>
<evidence type="ECO:0000256" key="10">
    <source>
        <dbReference type="SAM" id="Phobius"/>
    </source>
</evidence>
<evidence type="ECO:0000256" key="1">
    <source>
        <dbReference type="ARBA" id="ARBA00004721"/>
    </source>
</evidence>
<keyword evidence="7 9" id="KW-0503">Monooxygenase</keyword>
<dbReference type="InterPro" id="IPR017972">
    <property type="entry name" value="Cyt_P450_CS"/>
</dbReference>
<dbReference type="InterPro" id="IPR001128">
    <property type="entry name" value="Cyt_P450"/>
</dbReference>
<keyword evidence="10" id="KW-1133">Transmembrane helix</keyword>
<dbReference type="EMBL" id="MNCJ02000317">
    <property type="protein sequence ID" value="KAF5817251.1"/>
    <property type="molecule type" value="Genomic_DNA"/>
</dbReference>
<sequence>MEIFSSSQTFVACVTLVTTLILFIGFKWFTFDSKAKKSLPPSPPTLPIIGNFHQLGSSPRQALRDLSKKYGPLMLLQLGSIPTLVVSSAEVAREIMKTHDLAFSDRPNLSIPNILFYGSTDIAFSRYGEYWRQLKSIVVLNLLSATRVKSFRQVREEEVGLVLGALGENNGSSVDMSALLGSYTSNVLCRVAFGKTYYELGFTDKLKKFVDMLGTFCVGSYIPWLSFIDRLSGLLGQAYAISKELDHFLKGVVEDHLNKKTTGEETQDFVDILRDIQKDKTIGFTLNTNTLKAVILDVFVAGSDTIFSSLDWAMSELIKHPRVMKKLQQEVSEVGQGRPMIPEEDLEKMPYLKAVVKEALRLHAPLPLLLAREARNGVNLMGYDIPPRTQVIINAWAIGRDPASWTEPEEFKPERFINSPIDYKGLHYEFLPFGAGRRGCPGLHFGVVLIEIILANIVYKYNFALPNAVKDVDLDMTEANGVTVQRKNPLLVMPSPRF</sequence>
<evidence type="ECO:0000256" key="7">
    <source>
        <dbReference type="ARBA" id="ARBA00023033"/>
    </source>
</evidence>
<dbReference type="Pfam" id="PF00067">
    <property type="entry name" value="p450"/>
    <property type="match status" value="1"/>
</dbReference>
<evidence type="ECO:0000313" key="12">
    <source>
        <dbReference type="Proteomes" id="UP000215914"/>
    </source>
</evidence>
<keyword evidence="4 8" id="KW-0479">Metal-binding</keyword>
<dbReference type="Gene3D" id="1.10.630.10">
    <property type="entry name" value="Cytochrome P450"/>
    <property type="match status" value="1"/>
</dbReference>
<accession>A0A9K3NYI0</accession>
<dbReference type="GO" id="GO:0016491">
    <property type="term" value="F:oxidoreductase activity"/>
    <property type="evidence" value="ECO:0000318"/>
    <property type="project" value="GO_Central"/>
</dbReference>
<feature type="binding site" description="axial binding residue" evidence="8">
    <location>
        <position position="440"/>
    </location>
    <ligand>
        <name>heme</name>
        <dbReference type="ChEBI" id="CHEBI:30413"/>
    </ligand>
    <ligandPart>
        <name>Fe</name>
        <dbReference type="ChEBI" id="CHEBI:18248"/>
    </ligandPart>
</feature>
<gene>
    <name evidence="11" type="ORF">HanXRQr2_Chr02g0050741</name>
</gene>
<comment type="similarity">
    <text evidence="2 9">Belongs to the cytochrome P450 family.</text>
</comment>
<keyword evidence="3 8" id="KW-0349">Heme</keyword>
<comment type="caution">
    <text evidence="11">The sequence shown here is derived from an EMBL/GenBank/DDBJ whole genome shotgun (WGS) entry which is preliminary data.</text>
</comment>
<proteinExistence type="inferred from homology"/>
<dbReference type="OrthoDB" id="1470350at2759"/>
<dbReference type="GO" id="GO:0016712">
    <property type="term" value="F:oxidoreductase activity, acting on paired donors, with incorporation or reduction of molecular oxygen, reduced flavin or flavoprotein as one donor, and incorporation of one atom of oxygen"/>
    <property type="evidence" value="ECO:0007669"/>
    <property type="project" value="UniProtKB-ARBA"/>
</dbReference>
<feature type="transmembrane region" description="Helical" evidence="10">
    <location>
        <begin position="6"/>
        <end position="29"/>
    </location>
</feature>
<evidence type="ECO:0000256" key="3">
    <source>
        <dbReference type="ARBA" id="ARBA00022617"/>
    </source>
</evidence>
<keyword evidence="5 9" id="KW-0560">Oxidoreductase</keyword>
<dbReference type="GO" id="GO:0020037">
    <property type="term" value="F:heme binding"/>
    <property type="evidence" value="ECO:0007669"/>
    <property type="project" value="InterPro"/>
</dbReference>
<evidence type="ECO:0000256" key="5">
    <source>
        <dbReference type="ARBA" id="ARBA00023002"/>
    </source>
</evidence>
<dbReference type="GO" id="GO:0005506">
    <property type="term" value="F:iron ion binding"/>
    <property type="evidence" value="ECO:0007669"/>
    <property type="project" value="InterPro"/>
</dbReference>
<reference evidence="11" key="1">
    <citation type="journal article" date="2017" name="Nature">
        <title>The sunflower genome provides insights into oil metabolism, flowering and Asterid evolution.</title>
        <authorList>
            <person name="Badouin H."/>
            <person name="Gouzy J."/>
            <person name="Grassa C.J."/>
            <person name="Murat F."/>
            <person name="Staton S.E."/>
            <person name="Cottret L."/>
            <person name="Lelandais-Briere C."/>
            <person name="Owens G.L."/>
            <person name="Carrere S."/>
            <person name="Mayjonade B."/>
            <person name="Legrand L."/>
            <person name="Gill N."/>
            <person name="Kane N.C."/>
            <person name="Bowers J.E."/>
            <person name="Hubner S."/>
            <person name="Bellec A."/>
            <person name="Berard A."/>
            <person name="Berges H."/>
            <person name="Blanchet N."/>
            <person name="Boniface M.C."/>
            <person name="Brunel D."/>
            <person name="Catrice O."/>
            <person name="Chaidir N."/>
            <person name="Claudel C."/>
            <person name="Donnadieu C."/>
            <person name="Faraut T."/>
            <person name="Fievet G."/>
            <person name="Helmstetter N."/>
            <person name="King M."/>
            <person name="Knapp S.J."/>
            <person name="Lai Z."/>
            <person name="Le Paslier M.C."/>
            <person name="Lippi Y."/>
            <person name="Lorenzon L."/>
            <person name="Mandel J.R."/>
            <person name="Marage G."/>
            <person name="Marchand G."/>
            <person name="Marquand E."/>
            <person name="Bret-Mestries E."/>
            <person name="Morien E."/>
            <person name="Nambeesan S."/>
            <person name="Nguyen T."/>
            <person name="Pegot-Espagnet P."/>
            <person name="Pouilly N."/>
            <person name="Raftis F."/>
            <person name="Sallet E."/>
            <person name="Schiex T."/>
            <person name="Thomas J."/>
            <person name="Vandecasteele C."/>
            <person name="Vares D."/>
            <person name="Vear F."/>
            <person name="Vautrin S."/>
            <person name="Crespi M."/>
            <person name="Mangin B."/>
            <person name="Burke J.M."/>
            <person name="Salse J."/>
            <person name="Munos S."/>
            <person name="Vincourt P."/>
            <person name="Rieseberg L.H."/>
            <person name="Langlade N.B."/>
        </authorList>
    </citation>
    <scope>NUCLEOTIDE SEQUENCE</scope>
    <source>
        <tissue evidence="11">Leaves</tissue>
    </source>
</reference>
<dbReference type="GO" id="GO:0051762">
    <property type="term" value="P:sesquiterpene biosynthetic process"/>
    <property type="evidence" value="ECO:0007669"/>
    <property type="project" value="UniProtKB-ARBA"/>
</dbReference>
<keyword evidence="10" id="KW-0472">Membrane</keyword>
<dbReference type="PANTHER" id="PTHR47955:SF16">
    <property type="entry name" value="CYTOCHROME P450"/>
    <property type="match status" value="1"/>
</dbReference>
<evidence type="ECO:0000256" key="9">
    <source>
        <dbReference type="RuleBase" id="RU000461"/>
    </source>
</evidence>